<dbReference type="Proteomes" id="UP000216035">
    <property type="component" value="Unassembled WGS sequence"/>
</dbReference>
<evidence type="ECO:0000313" key="8">
    <source>
        <dbReference type="EMBL" id="OYQ43188.1"/>
    </source>
</evidence>
<gene>
    <name evidence="8" type="ORF">CHX27_10660</name>
</gene>
<comment type="similarity">
    <text evidence="6">Belongs to the UPF0758 family.</text>
</comment>
<keyword evidence="2" id="KW-0479">Metal-binding</keyword>
<evidence type="ECO:0000256" key="3">
    <source>
        <dbReference type="ARBA" id="ARBA00022801"/>
    </source>
</evidence>
<keyword evidence="9" id="KW-1185">Reference proteome</keyword>
<keyword evidence="3" id="KW-0378">Hydrolase</keyword>
<dbReference type="PANTHER" id="PTHR30471:SF3">
    <property type="entry name" value="UPF0758 PROTEIN YEES-RELATED"/>
    <property type="match status" value="1"/>
</dbReference>
<dbReference type="InterPro" id="IPR001405">
    <property type="entry name" value="UPF0758"/>
</dbReference>
<dbReference type="InterPro" id="IPR037518">
    <property type="entry name" value="MPN"/>
</dbReference>
<keyword evidence="4" id="KW-0862">Zinc</keyword>
<dbReference type="GO" id="GO:0006508">
    <property type="term" value="P:proteolysis"/>
    <property type="evidence" value="ECO:0007669"/>
    <property type="project" value="UniProtKB-KW"/>
</dbReference>
<comment type="caution">
    <text evidence="8">The sequence shown here is derived from an EMBL/GenBank/DDBJ whole genome shotgun (WGS) entry which is preliminary data.</text>
</comment>
<dbReference type="InterPro" id="IPR020891">
    <property type="entry name" value="UPF0758_CS"/>
</dbReference>
<evidence type="ECO:0000256" key="6">
    <source>
        <dbReference type="RuleBase" id="RU003797"/>
    </source>
</evidence>
<dbReference type="AlphaFoldDB" id="A0A255ZNW7"/>
<evidence type="ECO:0000256" key="5">
    <source>
        <dbReference type="ARBA" id="ARBA00023049"/>
    </source>
</evidence>
<keyword evidence="5" id="KW-0482">Metalloprotease</keyword>
<organism evidence="8 9">
    <name type="scientific">Flavobacterium aurantiibacter</name>
    <dbReference type="NCBI Taxonomy" id="2023067"/>
    <lineage>
        <taxon>Bacteria</taxon>
        <taxon>Pseudomonadati</taxon>
        <taxon>Bacteroidota</taxon>
        <taxon>Flavobacteriia</taxon>
        <taxon>Flavobacteriales</taxon>
        <taxon>Flavobacteriaceae</taxon>
        <taxon>Flavobacterium</taxon>
    </lineage>
</organism>
<keyword evidence="1" id="KW-0645">Protease</keyword>
<dbReference type="GO" id="GO:0008237">
    <property type="term" value="F:metallopeptidase activity"/>
    <property type="evidence" value="ECO:0007669"/>
    <property type="project" value="UniProtKB-KW"/>
</dbReference>
<dbReference type="Gene3D" id="3.40.140.10">
    <property type="entry name" value="Cytidine Deaminase, domain 2"/>
    <property type="match status" value="1"/>
</dbReference>
<dbReference type="RefSeq" id="WP_094486769.1">
    <property type="nucleotide sequence ID" value="NZ_NOXX01000207.1"/>
</dbReference>
<evidence type="ECO:0000256" key="4">
    <source>
        <dbReference type="ARBA" id="ARBA00022833"/>
    </source>
</evidence>
<dbReference type="GO" id="GO:0046872">
    <property type="term" value="F:metal ion binding"/>
    <property type="evidence" value="ECO:0007669"/>
    <property type="project" value="UniProtKB-KW"/>
</dbReference>
<feature type="domain" description="MPN" evidence="7">
    <location>
        <begin position="110"/>
        <end position="232"/>
    </location>
</feature>
<dbReference type="PROSITE" id="PS50249">
    <property type="entry name" value="MPN"/>
    <property type="match status" value="1"/>
</dbReference>
<dbReference type="Pfam" id="PF04002">
    <property type="entry name" value="RadC"/>
    <property type="match status" value="1"/>
</dbReference>
<dbReference type="InterPro" id="IPR046778">
    <property type="entry name" value="UPF0758_N"/>
</dbReference>
<proteinExistence type="inferred from homology"/>
<evidence type="ECO:0000313" key="9">
    <source>
        <dbReference type="Proteomes" id="UP000216035"/>
    </source>
</evidence>
<reference evidence="8 9" key="1">
    <citation type="submission" date="2017-07" db="EMBL/GenBank/DDBJ databases">
        <title>Flavobacterium cyanobacteriorum sp. nov., isolated from cyanobacterial aggregates in a eutrophic lake.</title>
        <authorList>
            <person name="Cai H."/>
        </authorList>
    </citation>
    <scope>NUCLEOTIDE SEQUENCE [LARGE SCALE GENOMIC DNA]</scope>
    <source>
        <strain evidence="8 9">TH167</strain>
    </source>
</reference>
<dbReference type="OrthoDB" id="9804482at2"/>
<dbReference type="NCBIfam" id="NF000642">
    <property type="entry name" value="PRK00024.1"/>
    <property type="match status" value="1"/>
</dbReference>
<dbReference type="Pfam" id="PF20582">
    <property type="entry name" value="UPF0758_N"/>
    <property type="match status" value="1"/>
</dbReference>
<dbReference type="PANTHER" id="PTHR30471">
    <property type="entry name" value="DNA REPAIR PROTEIN RADC"/>
    <property type="match status" value="1"/>
</dbReference>
<dbReference type="PROSITE" id="PS01302">
    <property type="entry name" value="UPF0758"/>
    <property type="match status" value="1"/>
</dbReference>
<evidence type="ECO:0000256" key="2">
    <source>
        <dbReference type="ARBA" id="ARBA00022723"/>
    </source>
</evidence>
<name>A0A255ZNW7_9FLAO</name>
<accession>A0A255ZNW7</accession>
<evidence type="ECO:0000256" key="1">
    <source>
        <dbReference type="ARBA" id="ARBA00022670"/>
    </source>
</evidence>
<sequence length="235" mass="26213">MYDLINEGPINTWHESEQPREKLSTKGVNALSDSELLAIILGSGFKSKSVVAVARHMLNVHHNKLHVLANQSLTDLKKFKGIGTAKAVAILAAFELGRRRELEAAQEQKTFKSSNEMYQYLKPLIGYLEHEEFWVVYLNNANKILSSVKISSGGLTCTVVDIRVIFKQALQLSAVAIILAHNHPSGNVSPSKQDFEITQKIAIAGKQLDIAVLDHIIVSSNNYYSFKREEEMPEI</sequence>
<evidence type="ECO:0000259" key="7">
    <source>
        <dbReference type="PROSITE" id="PS50249"/>
    </source>
</evidence>
<protein>
    <recommendedName>
        <fullName evidence="7">MPN domain-containing protein</fullName>
    </recommendedName>
</protein>
<dbReference type="InterPro" id="IPR025657">
    <property type="entry name" value="RadC_JAB"/>
</dbReference>
<dbReference type="NCBIfam" id="TIGR00608">
    <property type="entry name" value="radc"/>
    <property type="match status" value="1"/>
</dbReference>
<dbReference type="CDD" id="cd08071">
    <property type="entry name" value="MPN_DUF2466"/>
    <property type="match status" value="1"/>
</dbReference>
<dbReference type="EMBL" id="NOXX01000207">
    <property type="protein sequence ID" value="OYQ43188.1"/>
    <property type="molecule type" value="Genomic_DNA"/>
</dbReference>